<evidence type="ECO:0000313" key="2">
    <source>
        <dbReference type="EMBL" id="OAA66564.1"/>
    </source>
</evidence>
<proteinExistence type="predicted"/>
<accession>A0A162L1S8</accession>
<gene>
    <name evidence="2" type="ORF">SPI_01140</name>
</gene>
<reference evidence="2 3" key="1">
    <citation type="journal article" date="2016" name="Genome Biol. Evol.">
        <title>Divergent and convergent evolution of fungal pathogenicity.</title>
        <authorList>
            <person name="Shang Y."/>
            <person name="Xiao G."/>
            <person name="Zheng P."/>
            <person name="Cen K."/>
            <person name="Zhan S."/>
            <person name="Wang C."/>
        </authorList>
    </citation>
    <scope>NUCLEOTIDE SEQUENCE [LARGE SCALE GENOMIC DNA]</scope>
    <source>
        <strain evidence="2 3">RCEF 264</strain>
    </source>
</reference>
<dbReference type="OrthoDB" id="4870102at2759"/>
<sequence>MAQRAKQYAEAERAARRHHETLRREKLYADPFIDETLMTDGIPPSCKLDDFKSPRLRKCPLDPKTILWRHAEILGRGMDGVVWRVHFGDKGPFALKVFWDNDPTQIRHYFAAQRECQNAALLQMIRASVEQARKEGGQHPPVVLKDPQTADDAMHNLLCFSEERRAAKSVLPGRCAVRIRGLPRFAQCYGWTMFDVDAMLPQMPRHVRPYPFVEDKIRRSLYDAASPEFYAIVYECIEDGENDPKTVEQAAHFLYVAGFCHGASPLDQNWKSSVLVDHCDIVPPVRYGWSARRYKPYAGARILNKGGAGRIGQGREDSLTGSRTTDSSGR</sequence>
<feature type="region of interest" description="Disordered" evidence="1">
    <location>
        <begin position="308"/>
        <end position="330"/>
    </location>
</feature>
<feature type="compositionally biased region" description="Polar residues" evidence="1">
    <location>
        <begin position="319"/>
        <end position="330"/>
    </location>
</feature>
<dbReference type="EMBL" id="AZHD01000002">
    <property type="protein sequence ID" value="OAA66564.1"/>
    <property type="molecule type" value="Genomic_DNA"/>
</dbReference>
<evidence type="ECO:0008006" key="4">
    <source>
        <dbReference type="Google" id="ProtNLM"/>
    </source>
</evidence>
<organism evidence="2 3">
    <name type="scientific">Niveomyces insectorum RCEF 264</name>
    <dbReference type="NCBI Taxonomy" id="1081102"/>
    <lineage>
        <taxon>Eukaryota</taxon>
        <taxon>Fungi</taxon>
        <taxon>Dikarya</taxon>
        <taxon>Ascomycota</taxon>
        <taxon>Pezizomycotina</taxon>
        <taxon>Sordariomycetes</taxon>
        <taxon>Hypocreomycetidae</taxon>
        <taxon>Hypocreales</taxon>
        <taxon>Cordycipitaceae</taxon>
        <taxon>Niveomyces</taxon>
    </lineage>
</organism>
<comment type="caution">
    <text evidence="2">The sequence shown here is derived from an EMBL/GenBank/DDBJ whole genome shotgun (WGS) entry which is preliminary data.</text>
</comment>
<evidence type="ECO:0000256" key="1">
    <source>
        <dbReference type="SAM" id="MobiDB-lite"/>
    </source>
</evidence>
<evidence type="ECO:0000313" key="3">
    <source>
        <dbReference type="Proteomes" id="UP000076874"/>
    </source>
</evidence>
<dbReference type="Proteomes" id="UP000076874">
    <property type="component" value="Unassembled WGS sequence"/>
</dbReference>
<protein>
    <recommendedName>
        <fullName evidence="4">Protein kinase-like domain protein</fullName>
    </recommendedName>
</protein>
<name>A0A162L1S8_9HYPO</name>
<dbReference type="AlphaFoldDB" id="A0A162L1S8"/>
<keyword evidence="3" id="KW-1185">Reference proteome</keyword>